<name>A0AAE3XM53_9BACT</name>
<dbReference type="Proteomes" id="UP001185092">
    <property type="component" value="Unassembled WGS sequence"/>
</dbReference>
<feature type="transmembrane region" description="Helical" evidence="1">
    <location>
        <begin position="21"/>
        <end position="45"/>
    </location>
</feature>
<keyword evidence="1" id="KW-0472">Membrane</keyword>
<accession>A0AAE3XM53</accession>
<sequence length="63" mass="7220">MIPISGKYKLSLDRTNWKFGSLNINILFLAVIYEGVSIPILWVMLGDKRGNSNELERINLILK</sequence>
<proteinExistence type="predicted"/>
<evidence type="ECO:0000313" key="2">
    <source>
        <dbReference type="EMBL" id="MDR6238470.1"/>
    </source>
</evidence>
<reference evidence="2" key="1">
    <citation type="submission" date="2023-07" db="EMBL/GenBank/DDBJ databases">
        <title>Genomic Encyclopedia of Type Strains, Phase IV (KMG-IV): sequencing the most valuable type-strain genomes for metagenomic binning, comparative biology and taxonomic classification.</title>
        <authorList>
            <person name="Goeker M."/>
        </authorList>
    </citation>
    <scope>NUCLEOTIDE SEQUENCE</scope>
    <source>
        <strain evidence="2">DSM 26174</strain>
    </source>
</reference>
<dbReference type="EMBL" id="JAVDQD010000002">
    <property type="protein sequence ID" value="MDR6238470.1"/>
    <property type="molecule type" value="Genomic_DNA"/>
</dbReference>
<keyword evidence="1" id="KW-1133">Transmembrane helix</keyword>
<organism evidence="2 3">
    <name type="scientific">Aureibacter tunicatorum</name>
    <dbReference type="NCBI Taxonomy" id="866807"/>
    <lineage>
        <taxon>Bacteria</taxon>
        <taxon>Pseudomonadati</taxon>
        <taxon>Bacteroidota</taxon>
        <taxon>Cytophagia</taxon>
        <taxon>Cytophagales</taxon>
        <taxon>Persicobacteraceae</taxon>
        <taxon>Aureibacter</taxon>
    </lineage>
</organism>
<evidence type="ECO:0000313" key="3">
    <source>
        <dbReference type="Proteomes" id="UP001185092"/>
    </source>
</evidence>
<protein>
    <submittedName>
        <fullName evidence="2">Uncharacterized protein</fullName>
    </submittedName>
</protein>
<evidence type="ECO:0000256" key="1">
    <source>
        <dbReference type="SAM" id="Phobius"/>
    </source>
</evidence>
<dbReference type="AlphaFoldDB" id="A0AAE3XM53"/>
<keyword evidence="3" id="KW-1185">Reference proteome</keyword>
<gene>
    <name evidence="2" type="ORF">HNQ88_001507</name>
</gene>
<keyword evidence="1" id="KW-0812">Transmembrane</keyword>
<comment type="caution">
    <text evidence="2">The sequence shown here is derived from an EMBL/GenBank/DDBJ whole genome shotgun (WGS) entry which is preliminary data.</text>
</comment>